<name>A0A8S4QLJ7_9NEOP</name>
<gene>
    <name evidence="1" type="primary">jg2103</name>
    <name evidence="1" type="ORF">PAEG_LOCUS3425</name>
</gene>
<proteinExistence type="predicted"/>
<accession>A0A8S4QLJ7</accession>
<organism evidence="1 2">
    <name type="scientific">Pararge aegeria aegeria</name>
    <dbReference type="NCBI Taxonomy" id="348720"/>
    <lineage>
        <taxon>Eukaryota</taxon>
        <taxon>Metazoa</taxon>
        <taxon>Ecdysozoa</taxon>
        <taxon>Arthropoda</taxon>
        <taxon>Hexapoda</taxon>
        <taxon>Insecta</taxon>
        <taxon>Pterygota</taxon>
        <taxon>Neoptera</taxon>
        <taxon>Endopterygota</taxon>
        <taxon>Lepidoptera</taxon>
        <taxon>Glossata</taxon>
        <taxon>Ditrysia</taxon>
        <taxon>Papilionoidea</taxon>
        <taxon>Nymphalidae</taxon>
        <taxon>Satyrinae</taxon>
        <taxon>Satyrini</taxon>
        <taxon>Parargina</taxon>
        <taxon>Pararge</taxon>
    </lineage>
</organism>
<comment type="caution">
    <text evidence="1">The sequence shown here is derived from an EMBL/GenBank/DDBJ whole genome shotgun (WGS) entry which is preliminary data.</text>
</comment>
<dbReference type="Proteomes" id="UP000838756">
    <property type="component" value="Unassembled WGS sequence"/>
</dbReference>
<sequence>MSSRARARWSSMKTPLTICLTSIIFFMSDSVCLLVSSKLLRVCKHARSARRERASAARSASQGRAQCRWRSVPILTHEGPKQSIRSTHGLNYRENEIC</sequence>
<reference evidence="1" key="1">
    <citation type="submission" date="2022-03" db="EMBL/GenBank/DDBJ databases">
        <authorList>
            <person name="Lindestad O."/>
        </authorList>
    </citation>
    <scope>NUCLEOTIDE SEQUENCE</scope>
</reference>
<evidence type="ECO:0000313" key="2">
    <source>
        <dbReference type="Proteomes" id="UP000838756"/>
    </source>
</evidence>
<dbReference type="AlphaFoldDB" id="A0A8S4QLJ7"/>
<keyword evidence="2" id="KW-1185">Reference proteome</keyword>
<evidence type="ECO:0000313" key="1">
    <source>
        <dbReference type="EMBL" id="CAH2211716.1"/>
    </source>
</evidence>
<protein>
    <submittedName>
        <fullName evidence="1">Jg2103 protein</fullName>
    </submittedName>
</protein>
<dbReference type="EMBL" id="CAKXAJ010010998">
    <property type="protein sequence ID" value="CAH2211716.1"/>
    <property type="molecule type" value="Genomic_DNA"/>
</dbReference>